<dbReference type="PATRIC" id="fig|452.5.peg.1055"/>
<dbReference type="Pfam" id="PF06691">
    <property type="entry name" value="DUF1189"/>
    <property type="match status" value="1"/>
</dbReference>
<dbReference type="Proteomes" id="UP000054877">
    <property type="component" value="Unassembled WGS sequence"/>
</dbReference>
<keyword evidence="3" id="KW-1185">Reference proteome</keyword>
<keyword evidence="1" id="KW-0472">Membrane</keyword>
<feature type="transmembrane region" description="Helical" evidence="1">
    <location>
        <begin position="194"/>
        <end position="221"/>
    </location>
</feature>
<comment type="caution">
    <text evidence="2">The sequence shown here is derived from an EMBL/GenBank/DDBJ whole genome shotgun (WGS) entry which is preliminary data.</text>
</comment>
<evidence type="ECO:0000313" key="2">
    <source>
        <dbReference type="EMBL" id="KTD64796.1"/>
    </source>
</evidence>
<keyword evidence="1" id="KW-0812">Transmembrane</keyword>
<protein>
    <recommendedName>
        <fullName evidence="4">DUF1189 domain-containing protein</fullName>
    </recommendedName>
</protein>
<gene>
    <name evidence="2" type="ORF">Lspi_0963</name>
</gene>
<dbReference type="EMBL" id="LNYX01000012">
    <property type="protein sequence ID" value="KTD64796.1"/>
    <property type="molecule type" value="Genomic_DNA"/>
</dbReference>
<dbReference type="InterPro" id="IPR009574">
    <property type="entry name" value="DUF1189"/>
</dbReference>
<feature type="transmembrane region" description="Helical" evidence="1">
    <location>
        <begin position="233"/>
        <end position="253"/>
    </location>
</feature>
<sequence>MSRKGKALREIDKPVYNYWQALVLSFYSNRLYVDVGKRWRGLGLLYLLLLLVIITLPFSLRMTIDFREYFNTQLLDPLKKLPKLYIQNGQVSLDKPMPYMIRNENGAVVTIVDTTGKIKEMTNKFPALYVLITKDKIIYRLPTPKFYLSQASDDTASPVYVQPISDSANQVFDGSEWANSSGINRLLLLSELTVYPTIVLMFFVIYSAFFLVFAFMAQLIAKLFMKFSLTYRQACRLLTVSSTPQILLLLAALTFNFMFYGFGLLLLILFAAYFGFAVISLKRESHKLARQ</sequence>
<reference evidence="2 3" key="1">
    <citation type="submission" date="2015-11" db="EMBL/GenBank/DDBJ databases">
        <title>Genomic analysis of 38 Legionella species identifies large and diverse effector repertoires.</title>
        <authorList>
            <person name="Burstein D."/>
            <person name="Amaro F."/>
            <person name="Zusman T."/>
            <person name="Lifshitz Z."/>
            <person name="Cohen O."/>
            <person name="Gilbert J.A."/>
            <person name="Pupko T."/>
            <person name="Shuman H.A."/>
            <person name="Segal G."/>
        </authorList>
    </citation>
    <scope>NUCLEOTIDE SEQUENCE [LARGE SCALE GENOMIC DNA]</scope>
    <source>
        <strain evidence="2 3">Mt.St.Helens-9</strain>
    </source>
</reference>
<feature type="transmembrane region" description="Helical" evidence="1">
    <location>
        <begin position="44"/>
        <end position="64"/>
    </location>
</feature>
<evidence type="ECO:0000313" key="3">
    <source>
        <dbReference type="Proteomes" id="UP000054877"/>
    </source>
</evidence>
<keyword evidence="1" id="KW-1133">Transmembrane helix</keyword>
<proteinExistence type="predicted"/>
<organism evidence="2 3">
    <name type="scientific">Legionella spiritensis</name>
    <dbReference type="NCBI Taxonomy" id="452"/>
    <lineage>
        <taxon>Bacteria</taxon>
        <taxon>Pseudomonadati</taxon>
        <taxon>Pseudomonadota</taxon>
        <taxon>Gammaproteobacteria</taxon>
        <taxon>Legionellales</taxon>
        <taxon>Legionellaceae</taxon>
        <taxon>Legionella</taxon>
    </lineage>
</organism>
<dbReference type="STRING" id="452.Lspi_0963"/>
<name>A0A0W0Z6Q8_LEGSP</name>
<evidence type="ECO:0008006" key="4">
    <source>
        <dbReference type="Google" id="ProtNLM"/>
    </source>
</evidence>
<dbReference type="AlphaFoldDB" id="A0A0W0Z6Q8"/>
<dbReference type="RefSeq" id="WP_058482897.1">
    <property type="nucleotide sequence ID" value="NZ_CAAAII010000003.1"/>
</dbReference>
<evidence type="ECO:0000256" key="1">
    <source>
        <dbReference type="SAM" id="Phobius"/>
    </source>
</evidence>
<accession>A0A0W0Z6Q8</accession>
<feature type="transmembrane region" description="Helical" evidence="1">
    <location>
        <begin position="259"/>
        <end position="281"/>
    </location>
</feature>
<dbReference type="OrthoDB" id="5634905at2"/>